<dbReference type="GO" id="GO:0042597">
    <property type="term" value="C:periplasmic space"/>
    <property type="evidence" value="ECO:0007669"/>
    <property type="project" value="InterPro"/>
</dbReference>
<sequence>MRRLTSAAAAAAVLVAVAAGPAHAHETLISSSPDDGGRPAESPEEITLTFSGDIMDLGAAVVVLAPDGEPVPTGAVSVDGPEAVVPLSAELEAGGHAVRWKVVSGDGHPISGSFTFTVGRGGPPPPDPQTGASADAPSPGPGAAAPEQAGAPAPALRAAGIAAVGAAAGLAAYALLVRSRRRRRR</sequence>
<reference evidence="9 10" key="1">
    <citation type="submission" date="2020-07" db="EMBL/GenBank/DDBJ databases">
        <title>Sequencing the genomes of 1000 actinobacteria strains.</title>
        <authorList>
            <person name="Klenk H.-P."/>
        </authorList>
    </citation>
    <scope>NUCLEOTIDE SEQUENCE [LARGE SCALE GENOMIC DNA]</scope>
    <source>
        <strain evidence="9 10">DSM 45927</strain>
    </source>
</reference>
<keyword evidence="6" id="KW-0812">Transmembrane</keyword>
<dbReference type="SUPFAM" id="SSF81296">
    <property type="entry name" value="E set domains"/>
    <property type="match status" value="1"/>
</dbReference>
<dbReference type="EMBL" id="JACCFO010000001">
    <property type="protein sequence ID" value="NYI95669.1"/>
    <property type="molecule type" value="Genomic_DNA"/>
</dbReference>
<evidence type="ECO:0000256" key="3">
    <source>
        <dbReference type="ARBA" id="ARBA00022729"/>
    </source>
</evidence>
<feature type="chain" id="PRO_5033042886" description="CopC domain-containing protein" evidence="7">
    <location>
        <begin position="25"/>
        <end position="185"/>
    </location>
</feature>
<feature type="signal peptide" evidence="7">
    <location>
        <begin position="1"/>
        <end position="24"/>
    </location>
</feature>
<comment type="subcellular location">
    <subcellularLocation>
        <location evidence="1">Cell envelope</location>
    </subcellularLocation>
</comment>
<evidence type="ECO:0000256" key="1">
    <source>
        <dbReference type="ARBA" id="ARBA00004196"/>
    </source>
</evidence>
<keyword evidence="6" id="KW-1133">Transmembrane helix</keyword>
<feature type="region of interest" description="Disordered" evidence="5">
    <location>
        <begin position="118"/>
        <end position="154"/>
    </location>
</feature>
<dbReference type="GO" id="GO:0005507">
    <property type="term" value="F:copper ion binding"/>
    <property type="evidence" value="ECO:0007669"/>
    <property type="project" value="InterPro"/>
</dbReference>
<evidence type="ECO:0000259" key="8">
    <source>
        <dbReference type="Pfam" id="PF04234"/>
    </source>
</evidence>
<proteinExistence type="predicted"/>
<keyword evidence="10" id="KW-1185">Reference proteome</keyword>
<evidence type="ECO:0000313" key="10">
    <source>
        <dbReference type="Proteomes" id="UP000575985"/>
    </source>
</evidence>
<evidence type="ECO:0000256" key="4">
    <source>
        <dbReference type="ARBA" id="ARBA00023008"/>
    </source>
</evidence>
<evidence type="ECO:0000256" key="5">
    <source>
        <dbReference type="SAM" id="MobiDB-lite"/>
    </source>
</evidence>
<evidence type="ECO:0000313" key="9">
    <source>
        <dbReference type="EMBL" id="NYI95669.1"/>
    </source>
</evidence>
<evidence type="ECO:0000256" key="7">
    <source>
        <dbReference type="SAM" id="SignalP"/>
    </source>
</evidence>
<keyword evidence="3 7" id="KW-0732">Signal</keyword>
<dbReference type="InterPro" id="IPR014756">
    <property type="entry name" value="Ig_E-set"/>
</dbReference>
<keyword evidence="6" id="KW-0472">Membrane</keyword>
<accession>A0A853BJL3</accession>
<dbReference type="PANTHER" id="PTHR34820">
    <property type="entry name" value="INNER MEMBRANE PROTEIN YEBZ"/>
    <property type="match status" value="1"/>
</dbReference>
<dbReference type="RefSeq" id="WP_179767156.1">
    <property type="nucleotide sequence ID" value="NZ_JACCFO010000001.1"/>
</dbReference>
<feature type="transmembrane region" description="Helical" evidence="6">
    <location>
        <begin position="155"/>
        <end position="176"/>
    </location>
</feature>
<feature type="domain" description="CopC" evidence="8">
    <location>
        <begin position="25"/>
        <end position="118"/>
    </location>
</feature>
<evidence type="ECO:0000256" key="6">
    <source>
        <dbReference type="SAM" id="Phobius"/>
    </source>
</evidence>
<dbReference type="InterPro" id="IPR014755">
    <property type="entry name" value="Cu-Rt/internalin_Ig-like"/>
</dbReference>
<dbReference type="Pfam" id="PF04234">
    <property type="entry name" value="CopC"/>
    <property type="match status" value="1"/>
</dbReference>
<protein>
    <recommendedName>
        <fullName evidence="8">CopC domain-containing protein</fullName>
    </recommendedName>
</protein>
<organism evidence="9 10">
    <name type="scientific">Streptomonospora nanhaiensis</name>
    <dbReference type="NCBI Taxonomy" id="1323731"/>
    <lineage>
        <taxon>Bacteria</taxon>
        <taxon>Bacillati</taxon>
        <taxon>Actinomycetota</taxon>
        <taxon>Actinomycetes</taxon>
        <taxon>Streptosporangiales</taxon>
        <taxon>Nocardiopsidaceae</taxon>
        <taxon>Streptomonospora</taxon>
    </lineage>
</organism>
<dbReference type="InterPro" id="IPR007348">
    <property type="entry name" value="CopC_dom"/>
</dbReference>
<keyword evidence="2" id="KW-0479">Metal-binding</keyword>
<gene>
    <name evidence="9" type="ORF">HNR12_001946</name>
</gene>
<name>A0A853BJL3_9ACTN</name>
<dbReference type="AlphaFoldDB" id="A0A853BJL3"/>
<dbReference type="InterPro" id="IPR032694">
    <property type="entry name" value="CopC/D"/>
</dbReference>
<feature type="compositionally biased region" description="Low complexity" evidence="5">
    <location>
        <begin position="131"/>
        <end position="154"/>
    </location>
</feature>
<dbReference type="Proteomes" id="UP000575985">
    <property type="component" value="Unassembled WGS sequence"/>
</dbReference>
<dbReference type="GO" id="GO:0030313">
    <property type="term" value="C:cell envelope"/>
    <property type="evidence" value="ECO:0007669"/>
    <property type="project" value="UniProtKB-SubCell"/>
</dbReference>
<dbReference type="GO" id="GO:0005886">
    <property type="term" value="C:plasma membrane"/>
    <property type="evidence" value="ECO:0007669"/>
    <property type="project" value="TreeGrafter"/>
</dbReference>
<dbReference type="PANTHER" id="PTHR34820:SF4">
    <property type="entry name" value="INNER MEMBRANE PROTEIN YEBZ"/>
    <property type="match status" value="1"/>
</dbReference>
<dbReference type="GO" id="GO:0046688">
    <property type="term" value="P:response to copper ion"/>
    <property type="evidence" value="ECO:0007669"/>
    <property type="project" value="InterPro"/>
</dbReference>
<evidence type="ECO:0000256" key="2">
    <source>
        <dbReference type="ARBA" id="ARBA00022723"/>
    </source>
</evidence>
<dbReference type="Gene3D" id="2.60.40.1220">
    <property type="match status" value="1"/>
</dbReference>
<dbReference type="GO" id="GO:0006825">
    <property type="term" value="P:copper ion transport"/>
    <property type="evidence" value="ECO:0007669"/>
    <property type="project" value="InterPro"/>
</dbReference>
<comment type="caution">
    <text evidence="9">The sequence shown here is derived from an EMBL/GenBank/DDBJ whole genome shotgun (WGS) entry which is preliminary data.</text>
</comment>
<keyword evidence="4" id="KW-0186">Copper</keyword>